<feature type="transmembrane region" description="Helical" evidence="1">
    <location>
        <begin position="38"/>
        <end position="58"/>
    </location>
</feature>
<proteinExistence type="predicted"/>
<sequence>MMEHVGFAVSAGAAHVLTNLDNLALLTGMMLTLGAPRAVAGFVLSQVIVLTVSMAVAVGADQGFTQYAGYLGVVPLVLGLRGILQQFRAPTQSHATSTLSQSSLLGATALFLSLSMDSLAVMAPLLADSLPAYRISAVLGAGLAVVGLGGLGILLSRIATTFSAVPTRLETLGPYAMVAVGIYVLLNSGTDVL</sequence>
<gene>
    <name evidence="2" type="ORF">FAP39_10290</name>
</gene>
<dbReference type="EMBL" id="SULI01000010">
    <property type="protein sequence ID" value="TKZ20664.1"/>
    <property type="molecule type" value="Genomic_DNA"/>
</dbReference>
<evidence type="ECO:0000313" key="2">
    <source>
        <dbReference type="EMBL" id="TKZ20664.1"/>
    </source>
</evidence>
<feature type="transmembrane region" description="Helical" evidence="1">
    <location>
        <begin position="133"/>
        <end position="155"/>
    </location>
</feature>
<keyword evidence="1" id="KW-1133">Transmembrane helix</keyword>
<organism evidence="2 3">
    <name type="scientific">Shimia litoralis</name>
    <dbReference type="NCBI Taxonomy" id="420403"/>
    <lineage>
        <taxon>Bacteria</taxon>
        <taxon>Pseudomonadati</taxon>
        <taxon>Pseudomonadota</taxon>
        <taxon>Alphaproteobacteria</taxon>
        <taxon>Rhodobacterales</taxon>
        <taxon>Roseobacteraceae</taxon>
    </lineage>
</organism>
<accession>A0A4U7N7T8</accession>
<name>A0A4U7N7T8_9RHOB</name>
<dbReference type="OrthoDB" id="7708983at2"/>
<keyword evidence="1" id="KW-0812">Transmembrane</keyword>
<reference evidence="2 3" key="1">
    <citation type="submission" date="2019-04" db="EMBL/GenBank/DDBJ databases">
        <title>Genome sequence of Pelagicola litoralis CL-ES2.</title>
        <authorList>
            <person name="Cao J."/>
        </authorList>
    </citation>
    <scope>NUCLEOTIDE SEQUENCE [LARGE SCALE GENOMIC DNA]</scope>
    <source>
        <strain evidence="2 3">CL-ES2</strain>
    </source>
</reference>
<comment type="caution">
    <text evidence="2">The sequence shown here is derived from an EMBL/GenBank/DDBJ whole genome shotgun (WGS) entry which is preliminary data.</text>
</comment>
<feature type="transmembrane region" description="Helical" evidence="1">
    <location>
        <begin position="104"/>
        <end position="127"/>
    </location>
</feature>
<dbReference type="AlphaFoldDB" id="A0A4U7N7T8"/>
<dbReference type="Proteomes" id="UP000306575">
    <property type="component" value="Unassembled WGS sequence"/>
</dbReference>
<evidence type="ECO:0000256" key="1">
    <source>
        <dbReference type="SAM" id="Phobius"/>
    </source>
</evidence>
<keyword evidence="1" id="KW-0472">Membrane</keyword>
<feature type="transmembrane region" description="Helical" evidence="1">
    <location>
        <begin position="167"/>
        <end position="186"/>
    </location>
</feature>
<evidence type="ECO:0000313" key="3">
    <source>
        <dbReference type="Proteomes" id="UP000306575"/>
    </source>
</evidence>
<feature type="transmembrane region" description="Helical" evidence="1">
    <location>
        <begin position="64"/>
        <end position="84"/>
    </location>
</feature>
<protein>
    <submittedName>
        <fullName evidence="2">Uncharacterized protein</fullName>
    </submittedName>
</protein>
<keyword evidence="3" id="KW-1185">Reference proteome</keyword>
<dbReference type="RefSeq" id="WP_138016313.1">
    <property type="nucleotide sequence ID" value="NZ_SULI01000010.1"/>
</dbReference>